<evidence type="ECO:0000256" key="5">
    <source>
        <dbReference type="ARBA" id="ARBA00022679"/>
    </source>
</evidence>
<evidence type="ECO:0000256" key="2">
    <source>
        <dbReference type="ARBA" id="ARBA00009670"/>
    </source>
</evidence>
<keyword evidence="4" id="KW-0997">Cell inner membrane</keyword>
<keyword evidence="3 13" id="KW-1003">Cell membrane</keyword>
<protein>
    <recommendedName>
        <fullName evidence="13">Probable protein kinase UbiB</fullName>
        <ecNumber evidence="13">2.7.-.-</ecNumber>
    </recommendedName>
    <alternativeName>
        <fullName evidence="13">Ubiquinone biosynthesis protein UbiB</fullName>
    </alternativeName>
</protein>
<feature type="active site" description="Proton acceptor" evidence="13">
    <location>
        <position position="290"/>
    </location>
</feature>
<evidence type="ECO:0000256" key="9">
    <source>
        <dbReference type="ARBA" id="ARBA00022777"/>
    </source>
</evidence>
<keyword evidence="6 13" id="KW-0831">Ubiquinone biosynthesis</keyword>
<evidence type="ECO:0000256" key="10">
    <source>
        <dbReference type="ARBA" id="ARBA00022840"/>
    </source>
</evidence>
<evidence type="ECO:0000256" key="6">
    <source>
        <dbReference type="ARBA" id="ARBA00022688"/>
    </source>
</evidence>
<comment type="caution">
    <text evidence="13">Lacks conserved residue(s) required for the propagation of feature annotation.</text>
</comment>
<evidence type="ECO:0000256" key="4">
    <source>
        <dbReference type="ARBA" id="ARBA00022519"/>
    </source>
</evidence>
<reference evidence="16" key="1">
    <citation type="submission" date="2017-01" db="EMBL/GenBank/DDBJ databases">
        <authorList>
            <person name="Varghese N."/>
            <person name="Submissions S."/>
        </authorList>
    </citation>
    <scope>NUCLEOTIDE SEQUENCE [LARGE SCALE GENOMIC DNA]</scope>
    <source>
        <strain evidence="16">DSM 24913</strain>
    </source>
</reference>
<dbReference type="NCBIfam" id="NF003404">
    <property type="entry name" value="PRK04750.1"/>
    <property type="match status" value="1"/>
</dbReference>
<keyword evidence="12 13" id="KW-0472">Membrane</keyword>
<evidence type="ECO:0000256" key="12">
    <source>
        <dbReference type="ARBA" id="ARBA00023136"/>
    </source>
</evidence>
<comment type="subcellular location">
    <subcellularLocation>
        <location evidence="13">Cell membrane</location>
        <topology evidence="13">Single-pass membrane protein</topology>
    </subcellularLocation>
</comment>
<evidence type="ECO:0000313" key="16">
    <source>
        <dbReference type="Proteomes" id="UP000185639"/>
    </source>
</evidence>
<feature type="binding site" evidence="13">
    <location>
        <begin position="128"/>
        <end position="136"/>
    </location>
    <ligand>
        <name>ATP</name>
        <dbReference type="ChEBI" id="CHEBI:30616"/>
    </ligand>
</feature>
<evidence type="ECO:0000259" key="14">
    <source>
        <dbReference type="Pfam" id="PF03109"/>
    </source>
</evidence>
<comment type="pathway">
    <text evidence="1 13">Cofactor biosynthesis; ubiquinone biosynthesis [regulation].</text>
</comment>
<dbReference type="InterPro" id="IPR011009">
    <property type="entry name" value="Kinase-like_dom_sf"/>
</dbReference>
<evidence type="ECO:0000256" key="3">
    <source>
        <dbReference type="ARBA" id="ARBA00022475"/>
    </source>
</evidence>
<evidence type="ECO:0000256" key="1">
    <source>
        <dbReference type="ARBA" id="ARBA00005020"/>
    </source>
</evidence>
<comment type="function">
    <text evidence="13">Is probably a protein kinase regulator of UbiI activity which is involved in aerobic coenzyme Q (ubiquinone) biosynthesis.</text>
</comment>
<comment type="similarity">
    <text evidence="13">Belongs to the ABC1 family. UbiB subfamily.</text>
</comment>
<feature type="domain" description="ABC1 atypical kinase-like" evidence="14">
    <location>
        <begin position="92"/>
        <end position="345"/>
    </location>
</feature>
<dbReference type="OrthoDB" id="9795390at2"/>
<accession>A0A1N7P1K3</accession>
<keyword evidence="10 13" id="KW-0067">ATP-binding</keyword>
<dbReference type="GO" id="GO:0004672">
    <property type="term" value="F:protein kinase activity"/>
    <property type="evidence" value="ECO:0007669"/>
    <property type="project" value="UniProtKB-UniRule"/>
</dbReference>
<feature type="binding site" evidence="13">
    <location>
        <position position="155"/>
    </location>
    <ligand>
        <name>ATP</name>
        <dbReference type="ChEBI" id="CHEBI:30616"/>
    </ligand>
</feature>
<dbReference type="InterPro" id="IPR004147">
    <property type="entry name" value="ABC1_dom"/>
</dbReference>
<dbReference type="HAMAP" id="MF_00414">
    <property type="entry name" value="UbiB"/>
    <property type="match status" value="1"/>
</dbReference>
<evidence type="ECO:0000256" key="8">
    <source>
        <dbReference type="ARBA" id="ARBA00022741"/>
    </source>
</evidence>
<keyword evidence="16" id="KW-1185">Reference proteome</keyword>
<dbReference type="Proteomes" id="UP000185639">
    <property type="component" value="Unassembled WGS sequence"/>
</dbReference>
<keyword evidence="5 13" id="KW-0808">Transferase</keyword>
<dbReference type="PANTHER" id="PTHR10566">
    <property type="entry name" value="CHAPERONE-ACTIVITY OF BC1 COMPLEX CABC1 -RELATED"/>
    <property type="match status" value="1"/>
</dbReference>
<organism evidence="15 16">
    <name type="scientific">Thalassolituus maritimus</name>
    <dbReference type="NCBI Taxonomy" id="484498"/>
    <lineage>
        <taxon>Bacteria</taxon>
        <taxon>Pseudomonadati</taxon>
        <taxon>Pseudomonadota</taxon>
        <taxon>Gammaproteobacteria</taxon>
        <taxon>Oceanospirillales</taxon>
        <taxon>Oceanospirillaceae</taxon>
        <taxon>Thalassolituus</taxon>
    </lineage>
</organism>
<dbReference type="GO" id="GO:0010795">
    <property type="term" value="P:regulation of ubiquinone biosynthetic process"/>
    <property type="evidence" value="ECO:0007669"/>
    <property type="project" value="UniProtKB-UniRule"/>
</dbReference>
<gene>
    <name evidence="13" type="primary">ubiB</name>
    <name evidence="15" type="ORF">SAMN05421686_10873</name>
</gene>
<keyword evidence="9 13" id="KW-0418">Kinase</keyword>
<keyword evidence="7 13" id="KW-0812">Transmembrane</keyword>
<evidence type="ECO:0000256" key="7">
    <source>
        <dbReference type="ARBA" id="ARBA00022692"/>
    </source>
</evidence>
<dbReference type="Pfam" id="PF03109">
    <property type="entry name" value="ABC1"/>
    <property type="match status" value="1"/>
</dbReference>
<keyword evidence="8 13" id="KW-0547">Nucleotide-binding</keyword>
<dbReference type="STRING" id="484498.SAMN05421686_10873"/>
<dbReference type="EC" id="2.7.-.-" evidence="13"/>
<keyword evidence="11 13" id="KW-1133">Transmembrane helix</keyword>
<dbReference type="InterPro" id="IPR045308">
    <property type="entry name" value="UbiB_bact"/>
</dbReference>
<sequence length="550" mass="62966">MGNLWRLWKILFIFTRYRLDALVPTDQLPLKIRILLWLAPWRLSPVPSKLSRGARLRLALEALGPIFVKFGQILSTRPDLIPEDIVAELKNLQDNVAPFPTETALKLIEEQLGQPISEMFAEFSEKPLAAASIAQVYAARLFGENSEAGKEVVVKVVRPGIEDTIERDLQLLEFMAVLLVKYSAEGRRLKPVEVVEDYRHTIYGELNLQIEASNATQLRRNFSESELLYMPEVYWEYTRNKVMVSERIYGIPVANIDELYVQNTNMKLLAERGVEIFFTQVFRDSFFHADMHPGNIFVSRENPSSPQYIAIDCGIVGSLTDEDLHYLAMNLMAFFNQDYHQVAQLHVDSGWVPPTTKVHEFAASIRSVCEPIFEKPLSEISFGQVLIQLFATARRFNMEVQPQLVLLQKTLLNIEGLGRQLYPDLDLWTTAKPYLERWMRERFGPKAAWKEFKRQLPGWVEKAPQIPNLMHGALTRLNHLDENQLRMQEQLTLLNAALEAQRIQKRHQTLGIMTTITGGLLWWQSYALALPEIAGLSIGAAGLIWLVLKS</sequence>
<dbReference type="EMBL" id="FTOH01000008">
    <property type="protein sequence ID" value="SIT04438.1"/>
    <property type="molecule type" value="Genomic_DNA"/>
</dbReference>
<feature type="transmembrane region" description="Helical" evidence="13">
    <location>
        <begin position="521"/>
        <end position="548"/>
    </location>
</feature>
<dbReference type="SUPFAM" id="SSF56112">
    <property type="entry name" value="Protein kinase-like (PK-like)"/>
    <property type="match status" value="1"/>
</dbReference>
<dbReference type="NCBIfam" id="TIGR01982">
    <property type="entry name" value="UbiB"/>
    <property type="match status" value="1"/>
</dbReference>
<dbReference type="GO" id="GO:0005886">
    <property type="term" value="C:plasma membrane"/>
    <property type="evidence" value="ECO:0007669"/>
    <property type="project" value="UniProtKB-SubCell"/>
</dbReference>
<dbReference type="AlphaFoldDB" id="A0A1N7P1K3"/>
<dbReference type="InterPro" id="IPR010232">
    <property type="entry name" value="UbiB"/>
</dbReference>
<dbReference type="CDD" id="cd13972">
    <property type="entry name" value="UbiB"/>
    <property type="match status" value="1"/>
</dbReference>
<dbReference type="InterPro" id="IPR050154">
    <property type="entry name" value="UbiB_kinase"/>
</dbReference>
<dbReference type="PANTHER" id="PTHR10566:SF113">
    <property type="entry name" value="PROTEIN ACTIVITY OF BC1 COMPLEX KINASE 7, CHLOROPLASTIC"/>
    <property type="match status" value="1"/>
</dbReference>
<dbReference type="GO" id="GO:0006744">
    <property type="term" value="P:ubiquinone biosynthetic process"/>
    <property type="evidence" value="ECO:0007669"/>
    <property type="project" value="UniProtKB-UniPathway"/>
</dbReference>
<dbReference type="UniPathway" id="UPA00232"/>
<name>A0A1N7P1K3_9GAMM</name>
<proteinExistence type="inferred from homology"/>
<evidence type="ECO:0000256" key="13">
    <source>
        <dbReference type="HAMAP-Rule" id="MF_00414"/>
    </source>
</evidence>
<dbReference type="GO" id="GO:0005524">
    <property type="term" value="F:ATP binding"/>
    <property type="evidence" value="ECO:0007669"/>
    <property type="project" value="UniProtKB-KW"/>
</dbReference>
<comment type="similarity">
    <text evidence="2">Belongs to the protein kinase superfamily. ADCK protein kinase family.</text>
</comment>
<dbReference type="RefSeq" id="WP_076516832.1">
    <property type="nucleotide sequence ID" value="NZ_FTOH01000008.1"/>
</dbReference>
<evidence type="ECO:0000313" key="15">
    <source>
        <dbReference type="EMBL" id="SIT04438.1"/>
    </source>
</evidence>
<evidence type="ECO:0000256" key="11">
    <source>
        <dbReference type="ARBA" id="ARBA00022989"/>
    </source>
</evidence>